<dbReference type="PANTHER" id="PTHR30383:SF5">
    <property type="entry name" value="SGNH HYDROLASE-TYPE ESTERASE DOMAIN-CONTAINING PROTEIN"/>
    <property type="match status" value="1"/>
</dbReference>
<protein>
    <submittedName>
        <fullName evidence="2">SGNH/GDSL hydrolase family protein</fullName>
        <ecNumber evidence="2">3.1.-.-</ecNumber>
    </submittedName>
</protein>
<dbReference type="Gene3D" id="3.40.50.1110">
    <property type="entry name" value="SGNH hydrolase"/>
    <property type="match status" value="1"/>
</dbReference>
<dbReference type="Pfam" id="PF13472">
    <property type="entry name" value="Lipase_GDSL_2"/>
    <property type="match status" value="1"/>
</dbReference>
<name>A0AAU7JVH7_9MICO</name>
<dbReference type="GO" id="GO:0004622">
    <property type="term" value="F:phosphatidylcholine lysophospholipase activity"/>
    <property type="evidence" value="ECO:0007669"/>
    <property type="project" value="TreeGrafter"/>
</dbReference>
<keyword evidence="2" id="KW-0378">Hydrolase</keyword>
<dbReference type="CDD" id="cd00229">
    <property type="entry name" value="SGNH_hydrolase"/>
    <property type="match status" value="1"/>
</dbReference>
<dbReference type="SUPFAM" id="SSF52266">
    <property type="entry name" value="SGNH hydrolase"/>
    <property type="match status" value="1"/>
</dbReference>
<evidence type="ECO:0000313" key="2">
    <source>
        <dbReference type="EMBL" id="XBO44223.1"/>
    </source>
</evidence>
<reference evidence="2" key="1">
    <citation type="submission" date="2024-05" db="EMBL/GenBank/DDBJ databases">
        <authorList>
            <person name="Kim S."/>
            <person name="Heo J."/>
            <person name="Choi H."/>
            <person name="Choi Y."/>
            <person name="Kwon S.-W."/>
            <person name="Kim Y."/>
        </authorList>
    </citation>
    <scope>NUCLEOTIDE SEQUENCE</scope>
    <source>
        <strain evidence="2">KACC 23699</strain>
    </source>
</reference>
<dbReference type="InterPro" id="IPR013830">
    <property type="entry name" value="SGNH_hydro"/>
</dbReference>
<proteinExistence type="predicted"/>
<feature type="domain" description="SGNH hydrolase-type esterase" evidence="1">
    <location>
        <begin position="67"/>
        <end position="219"/>
    </location>
</feature>
<organism evidence="2">
    <name type="scientific">Pedococcus sp. KACC 23699</name>
    <dbReference type="NCBI Taxonomy" id="3149228"/>
    <lineage>
        <taxon>Bacteria</taxon>
        <taxon>Bacillati</taxon>
        <taxon>Actinomycetota</taxon>
        <taxon>Actinomycetes</taxon>
        <taxon>Micrococcales</taxon>
        <taxon>Intrasporangiaceae</taxon>
        <taxon>Pedococcus</taxon>
    </lineage>
</organism>
<evidence type="ECO:0000259" key="1">
    <source>
        <dbReference type="Pfam" id="PF13472"/>
    </source>
</evidence>
<dbReference type="RefSeq" id="WP_406831713.1">
    <property type="nucleotide sequence ID" value="NZ_CP157483.1"/>
</dbReference>
<dbReference type="AlphaFoldDB" id="A0AAU7JVH7"/>
<gene>
    <name evidence="2" type="ORF">ABEG17_02540</name>
</gene>
<sequence>MKDTPPPVGAAFDYSNLSERPPGRVLELLRHRFSGVDRVESRIAVYASQWHEHNLGALAGTAPLWVALGDSITQGVGASSFARGWVMRAHQALDADHVPHRVLNLSVSGARTADVVAHQIPAMIELGVSPALVTVLIGSNDMLRHDHRASLSDHYGQLLHALPHGALVAMPVRTLGPLLTVKRQVEQAAAQGRVVVVPVRLGLRNHSEDHFHPNDLGHQSLADDFLGVLRTRLAVDAQA</sequence>
<dbReference type="EC" id="3.1.-.-" evidence="2"/>
<dbReference type="InterPro" id="IPR036514">
    <property type="entry name" value="SGNH_hydro_sf"/>
</dbReference>
<dbReference type="EMBL" id="CP157483">
    <property type="protein sequence ID" value="XBO44223.1"/>
    <property type="molecule type" value="Genomic_DNA"/>
</dbReference>
<dbReference type="PANTHER" id="PTHR30383">
    <property type="entry name" value="THIOESTERASE 1/PROTEASE 1/LYSOPHOSPHOLIPASE L1"/>
    <property type="match status" value="1"/>
</dbReference>
<accession>A0AAU7JVH7</accession>
<dbReference type="InterPro" id="IPR051532">
    <property type="entry name" value="Ester_Hydrolysis_Enzymes"/>
</dbReference>